<feature type="domain" description="HNH nuclease" evidence="1">
    <location>
        <begin position="82"/>
        <end position="111"/>
    </location>
</feature>
<dbReference type="InterPro" id="IPR003615">
    <property type="entry name" value="HNH_nuc"/>
</dbReference>
<name>A0A1M4VEQ8_9BACL</name>
<dbReference type="AlphaFoldDB" id="A0A1M4VEQ8"/>
<dbReference type="OrthoDB" id="8974199at2"/>
<dbReference type="EMBL" id="FQVL01000002">
    <property type="protein sequence ID" value="SHE67484.1"/>
    <property type="molecule type" value="Genomic_DNA"/>
</dbReference>
<reference evidence="2 3" key="1">
    <citation type="submission" date="2016-11" db="EMBL/GenBank/DDBJ databases">
        <authorList>
            <person name="Jaros S."/>
            <person name="Januszkiewicz K."/>
            <person name="Wedrychowicz H."/>
        </authorList>
    </citation>
    <scope>NUCLEOTIDE SEQUENCE [LARGE SCALE GENOMIC DNA]</scope>
    <source>
        <strain evidence="2 3">DSM 44666</strain>
    </source>
</reference>
<dbReference type="Pfam" id="PF13392">
    <property type="entry name" value="HNH_3"/>
    <property type="match status" value="1"/>
</dbReference>
<dbReference type="RefSeq" id="WP_073153845.1">
    <property type="nucleotide sequence ID" value="NZ_FQVL01000002.1"/>
</dbReference>
<evidence type="ECO:0000259" key="1">
    <source>
        <dbReference type="Pfam" id="PF13392"/>
    </source>
</evidence>
<dbReference type="STRING" id="112248.SAMN05444392_102327"/>
<gene>
    <name evidence="2" type="ORF">SAMN05444392_102327</name>
</gene>
<keyword evidence="3" id="KW-1185">Reference proteome</keyword>
<dbReference type="Proteomes" id="UP000184476">
    <property type="component" value="Unassembled WGS sequence"/>
</dbReference>
<dbReference type="SUPFAM" id="SSF54060">
    <property type="entry name" value="His-Me finger endonucleases"/>
    <property type="match status" value="1"/>
</dbReference>
<accession>A0A1M4VEQ8</accession>
<protein>
    <recommendedName>
        <fullName evidence="1">HNH nuclease domain-containing protein</fullName>
    </recommendedName>
</protein>
<dbReference type="InterPro" id="IPR044925">
    <property type="entry name" value="His-Me_finger_sf"/>
</dbReference>
<organism evidence="2 3">
    <name type="scientific">Seinonella peptonophila</name>
    <dbReference type="NCBI Taxonomy" id="112248"/>
    <lineage>
        <taxon>Bacteria</taxon>
        <taxon>Bacillati</taxon>
        <taxon>Bacillota</taxon>
        <taxon>Bacilli</taxon>
        <taxon>Bacillales</taxon>
        <taxon>Thermoactinomycetaceae</taxon>
        <taxon>Seinonella</taxon>
    </lineage>
</organism>
<evidence type="ECO:0000313" key="3">
    <source>
        <dbReference type="Proteomes" id="UP000184476"/>
    </source>
</evidence>
<evidence type="ECO:0000313" key="2">
    <source>
        <dbReference type="EMBL" id="SHE67484.1"/>
    </source>
</evidence>
<proteinExistence type="predicted"/>
<sequence length="183" mass="21339">MPFNDYEVRGETTAFFIVRRNGDVHEVLIDTEDLPSLIELGRRWCYNPVGGGYAQNTYYSGTINGKEKYKTIQLHRFILDFPFGKVVDHINRCTLDNRKTNLRACAQKENLQNYRGAFKNNKSGIRGVTLDKEKGKWRALVQVDCKMHHLGYFLDKQEAEKVVTKFRREHMPYSQMDQGEQAI</sequence>
<dbReference type="Gene3D" id="3.90.75.20">
    <property type="match status" value="1"/>
</dbReference>